<feature type="compositionally biased region" description="Polar residues" evidence="1">
    <location>
        <begin position="247"/>
        <end position="261"/>
    </location>
</feature>
<feature type="compositionally biased region" description="Polar residues" evidence="1">
    <location>
        <begin position="290"/>
        <end position="303"/>
    </location>
</feature>
<dbReference type="EMBL" id="QGKW02001911">
    <property type="protein sequence ID" value="KAF2567442.1"/>
    <property type="molecule type" value="Genomic_DNA"/>
</dbReference>
<comment type="caution">
    <text evidence="2">The sequence shown here is derived from an EMBL/GenBank/DDBJ whole genome shotgun (WGS) entry which is preliminary data.</text>
</comment>
<name>A0A8S9IE34_BRACR</name>
<reference evidence="2" key="1">
    <citation type="submission" date="2019-12" db="EMBL/GenBank/DDBJ databases">
        <title>Genome sequencing and annotation of Brassica cretica.</title>
        <authorList>
            <person name="Studholme D.J."/>
            <person name="Sarris P.F."/>
        </authorList>
    </citation>
    <scope>NUCLEOTIDE SEQUENCE</scope>
    <source>
        <strain evidence="2">PFS-001/15</strain>
        <tissue evidence="2">Leaf</tissue>
    </source>
</reference>
<accession>A0A8S9IE34</accession>
<protein>
    <submittedName>
        <fullName evidence="2">Uncharacterized protein</fullName>
    </submittedName>
</protein>
<feature type="compositionally biased region" description="Polar residues" evidence="1">
    <location>
        <begin position="211"/>
        <end position="222"/>
    </location>
</feature>
<organism evidence="2 3">
    <name type="scientific">Brassica cretica</name>
    <name type="common">Mustard</name>
    <dbReference type="NCBI Taxonomy" id="69181"/>
    <lineage>
        <taxon>Eukaryota</taxon>
        <taxon>Viridiplantae</taxon>
        <taxon>Streptophyta</taxon>
        <taxon>Embryophyta</taxon>
        <taxon>Tracheophyta</taxon>
        <taxon>Spermatophyta</taxon>
        <taxon>Magnoliopsida</taxon>
        <taxon>eudicotyledons</taxon>
        <taxon>Gunneridae</taxon>
        <taxon>Pentapetalae</taxon>
        <taxon>rosids</taxon>
        <taxon>malvids</taxon>
        <taxon>Brassicales</taxon>
        <taxon>Brassicaceae</taxon>
        <taxon>Brassiceae</taxon>
        <taxon>Brassica</taxon>
    </lineage>
</organism>
<sequence length="303" mass="32773">MCVGSLLLGGVRWKPRWRVQLFGLSWCVESPMLRRQYPEKLLLSLTSFLSAMVRGVSLSGFDLAVFGTLGSVRSSLCAVSLSLVCLELEFPLRRRGCDTTYPSVGVGCCSTGLVSFFYITLVAAYVTTPDFCSSVELLVALGFEFHTTGGGWEALSSSIEVVKLSEDGTNQLEQRCGEAKITKVWSHVLSKVSSPFGNAPLASITVSASSDLSSDEPLNSIPSRVPVSASARSDDQPQPVRERQPKQSRPNKPNPIASSQLAIPKQPARDLEAASSRPFEVHLGGPVFYNLQNKGNPNSENMN</sequence>
<feature type="compositionally biased region" description="Basic and acidic residues" evidence="1">
    <location>
        <begin position="232"/>
        <end position="245"/>
    </location>
</feature>
<dbReference type="AlphaFoldDB" id="A0A8S9IE34"/>
<evidence type="ECO:0000313" key="3">
    <source>
        <dbReference type="Proteomes" id="UP000712281"/>
    </source>
</evidence>
<gene>
    <name evidence="2" type="ORF">F2Q68_00024683</name>
</gene>
<dbReference type="Proteomes" id="UP000712281">
    <property type="component" value="Unassembled WGS sequence"/>
</dbReference>
<feature type="region of interest" description="Disordered" evidence="1">
    <location>
        <begin position="211"/>
        <end position="303"/>
    </location>
</feature>
<evidence type="ECO:0000256" key="1">
    <source>
        <dbReference type="SAM" id="MobiDB-lite"/>
    </source>
</evidence>
<evidence type="ECO:0000313" key="2">
    <source>
        <dbReference type="EMBL" id="KAF2567442.1"/>
    </source>
</evidence>
<proteinExistence type="predicted"/>